<accession>A0A1Y5IBI3</accession>
<dbReference type="Gene3D" id="3.40.50.300">
    <property type="entry name" value="P-loop containing nucleotide triphosphate hydrolases"/>
    <property type="match status" value="1"/>
</dbReference>
<keyword evidence="9" id="KW-0378">Hydrolase</keyword>
<reference evidence="15" key="1">
    <citation type="submission" date="2017-04" db="EMBL/GenBank/DDBJ databases">
        <title>Population genomics of picophytoplankton unveils novel chromosome hypervariability.</title>
        <authorList>
            <consortium name="DOE Joint Genome Institute"/>
            <person name="Blanc-Mathieu R."/>
            <person name="Krasovec M."/>
            <person name="Hebrard M."/>
            <person name="Yau S."/>
            <person name="Desgranges E."/>
            <person name="Martin J."/>
            <person name="Schackwitz W."/>
            <person name="Kuo A."/>
            <person name="Salin G."/>
            <person name="Donnadieu C."/>
            <person name="Desdevises Y."/>
            <person name="Sanchez-Ferandin S."/>
            <person name="Moreau H."/>
            <person name="Rivals E."/>
            <person name="Grigoriev I.V."/>
            <person name="Grimsley N."/>
            <person name="Eyre-Walker A."/>
            <person name="Piganeau G."/>
        </authorList>
    </citation>
    <scope>NUCLEOTIDE SEQUENCE [LARGE SCALE GENOMIC DNA]</scope>
    <source>
        <strain evidence="15">RCC 1115</strain>
    </source>
</reference>
<evidence type="ECO:0000256" key="5">
    <source>
        <dbReference type="ARBA" id="ARBA00022438"/>
    </source>
</evidence>
<evidence type="ECO:0000256" key="8">
    <source>
        <dbReference type="ARBA" id="ARBA00022741"/>
    </source>
</evidence>
<dbReference type="GO" id="GO:0006508">
    <property type="term" value="P:proteolysis"/>
    <property type="evidence" value="ECO:0007669"/>
    <property type="project" value="UniProtKB-KW"/>
</dbReference>
<keyword evidence="7" id="KW-0479">Metal-binding</keyword>
<dbReference type="SUPFAM" id="SSF101821">
    <property type="entry name" value="Aminopeptidase/glucanase lid domain"/>
    <property type="match status" value="1"/>
</dbReference>
<dbReference type="InterPro" id="IPR041569">
    <property type="entry name" value="AAA_lid_3"/>
</dbReference>
<feature type="compositionally biased region" description="Gly residues" evidence="13">
    <location>
        <begin position="791"/>
        <end position="813"/>
    </location>
</feature>
<dbReference type="InterPro" id="IPR027417">
    <property type="entry name" value="P-loop_NTPase"/>
</dbReference>
<dbReference type="Gene3D" id="3.40.630.10">
    <property type="entry name" value="Zn peptidases"/>
    <property type="match status" value="1"/>
</dbReference>
<keyword evidence="10" id="KW-0862">Zinc</keyword>
<feature type="region of interest" description="Disordered" evidence="13">
    <location>
        <begin position="480"/>
        <end position="502"/>
    </location>
</feature>
<dbReference type="FunFam" id="2.30.250.10:FF:000001">
    <property type="entry name" value="Aspartyl aminopeptidase 1"/>
    <property type="match status" value="1"/>
</dbReference>
<keyword evidence="6 15" id="KW-0645">Protease</keyword>
<dbReference type="FunFam" id="3.40.50.300:FF:000093">
    <property type="entry name" value="Fidgetin-like 1"/>
    <property type="match status" value="1"/>
</dbReference>
<evidence type="ECO:0000256" key="6">
    <source>
        <dbReference type="ARBA" id="ARBA00022670"/>
    </source>
</evidence>
<dbReference type="InterPro" id="IPR023358">
    <property type="entry name" value="Peptidase_M18_dom2"/>
</dbReference>
<dbReference type="GO" id="GO:0004177">
    <property type="term" value="F:aminopeptidase activity"/>
    <property type="evidence" value="ECO:0007669"/>
    <property type="project" value="UniProtKB-KW"/>
</dbReference>
<comment type="catalytic activity">
    <reaction evidence="1">
        <text>Release of an N-terminal aspartate or glutamate from a peptide, with a preference for aspartate.</text>
        <dbReference type="EC" id="3.4.11.21"/>
    </reaction>
</comment>
<dbReference type="GO" id="GO:0016887">
    <property type="term" value="F:ATP hydrolysis activity"/>
    <property type="evidence" value="ECO:0007669"/>
    <property type="project" value="InterPro"/>
</dbReference>
<dbReference type="SUPFAM" id="SSF52540">
    <property type="entry name" value="P-loop containing nucleoside triphosphate hydrolases"/>
    <property type="match status" value="1"/>
</dbReference>
<dbReference type="AlphaFoldDB" id="A0A1Y5IBI3"/>
<dbReference type="GO" id="GO:0008270">
    <property type="term" value="F:zinc ion binding"/>
    <property type="evidence" value="ECO:0007669"/>
    <property type="project" value="InterPro"/>
</dbReference>
<evidence type="ECO:0000256" key="1">
    <source>
        <dbReference type="ARBA" id="ARBA00001335"/>
    </source>
</evidence>
<evidence type="ECO:0000256" key="2">
    <source>
        <dbReference type="ARBA" id="ARBA00001947"/>
    </source>
</evidence>
<dbReference type="PANTHER" id="PTHR28570:SF3">
    <property type="entry name" value="ASPARTYL AMINOPEPTIDASE"/>
    <property type="match status" value="1"/>
</dbReference>
<evidence type="ECO:0000259" key="14">
    <source>
        <dbReference type="SMART" id="SM00382"/>
    </source>
</evidence>
<dbReference type="GO" id="GO:0005524">
    <property type="term" value="F:ATP binding"/>
    <property type="evidence" value="ECO:0007669"/>
    <property type="project" value="UniProtKB-KW"/>
</dbReference>
<keyword evidence="12 15" id="KW-0482">Metalloprotease</keyword>
<keyword evidence="8" id="KW-0547">Nucleotide-binding</keyword>
<dbReference type="Gene3D" id="2.30.250.10">
    <property type="entry name" value="Aminopeptidase i, Domain 2"/>
    <property type="match status" value="1"/>
</dbReference>
<evidence type="ECO:0000256" key="4">
    <source>
        <dbReference type="ARBA" id="ARBA00011965"/>
    </source>
</evidence>
<dbReference type="eggNOG" id="KOG0740">
    <property type="taxonomic scope" value="Eukaryota"/>
</dbReference>
<keyword evidence="5 15" id="KW-0031">Aminopeptidase</keyword>
<feature type="region of interest" description="Disordered" evidence="13">
    <location>
        <begin position="687"/>
        <end position="754"/>
    </location>
</feature>
<feature type="domain" description="AAA+ ATPase" evidence="14">
    <location>
        <begin position="907"/>
        <end position="1044"/>
    </location>
</feature>
<dbReference type="FunFam" id="1.10.8.60:FF:000022">
    <property type="entry name" value="Fidgetin like 1"/>
    <property type="match status" value="1"/>
</dbReference>
<evidence type="ECO:0000256" key="9">
    <source>
        <dbReference type="ARBA" id="ARBA00022801"/>
    </source>
</evidence>
<evidence type="ECO:0000313" key="15">
    <source>
        <dbReference type="EMBL" id="OUS45564.1"/>
    </source>
</evidence>
<dbReference type="NCBIfam" id="NF002759">
    <property type="entry name" value="PRK02813.1"/>
    <property type="match status" value="1"/>
</dbReference>
<evidence type="ECO:0000256" key="3">
    <source>
        <dbReference type="ARBA" id="ARBA00008290"/>
    </source>
</evidence>
<dbReference type="Pfam" id="PF00004">
    <property type="entry name" value="AAA"/>
    <property type="match status" value="1"/>
</dbReference>
<gene>
    <name evidence="15" type="ORF">BE221DRAFT_83727</name>
</gene>
<evidence type="ECO:0000256" key="7">
    <source>
        <dbReference type="ARBA" id="ARBA00022723"/>
    </source>
</evidence>
<feature type="compositionally biased region" description="Basic and acidic residues" evidence="13">
    <location>
        <begin position="729"/>
        <end position="746"/>
    </location>
</feature>
<dbReference type="InterPro" id="IPR003593">
    <property type="entry name" value="AAA+_ATPase"/>
</dbReference>
<evidence type="ECO:0000256" key="12">
    <source>
        <dbReference type="ARBA" id="ARBA00023049"/>
    </source>
</evidence>
<dbReference type="SUPFAM" id="SSF53187">
    <property type="entry name" value="Zn-dependent exopeptidases"/>
    <property type="match status" value="1"/>
</dbReference>
<feature type="region of interest" description="Disordered" evidence="13">
    <location>
        <begin position="782"/>
        <end position="845"/>
    </location>
</feature>
<dbReference type="Pfam" id="PF02127">
    <property type="entry name" value="Peptidase_M18"/>
    <property type="match status" value="1"/>
</dbReference>
<dbReference type="EC" id="3.4.11.21" evidence="4"/>
<dbReference type="Gene3D" id="1.10.8.60">
    <property type="match status" value="1"/>
</dbReference>
<proteinExistence type="inferred from homology"/>
<dbReference type="PRINTS" id="PR00932">
    <property type="entry name" value="AMINO1PTASE"/>
</dbReference>
<name>A0A1Y5IBI3_OSTTA</name>
<dbReference type="InterPro" id="IPR001948">
    <property type="entry name" value="Peptidase_M18"/>
</dbReference>
<dbReference type="PANTHER" id="PTHR28570">
    <property type="entry name" value="ASPARTYL AMINOPEPTIDASE"/>
    <property type="match status" value="1"/>
</dbReference>
<comment type="cofactor">
    <cofactor evidence="2">
        <name>Zn(2+)</name>
        <dbReference type="ChEBI" id="CHEBI:29105"/>
    </cofactor>
</comment>
<dbReference type="CDD" id="cd05658">
    <property type="entry name" value="M18_DAP"/>
    <property type="match status" value="1"/>
</dbReference>
<sequence length="1167" mass="126176">MSDARARGLVDYLNASWTPYHAVKTSCDALIANGFTELDEREAWSLTPGGRYFYTRNASAVVAFAIGGGYGPGDGFVVIGAHTDSPCPKLKPTSRSESGDCVRVGVQPYGGGLWHTWFDRDLGVAGRVVVRDKTSGRVLHRLVRIDRAICRIPTLAIHLDRGVNTEGMKVNFQQHMAPVLATKAKAEGEKNEDEGKAATGGRHHPLLLRMIADELKCEPEDIVDFDLQLCDTQPSAIGGAQNEFIYSGRLDNLASCYTSLQALLNASTDDALAGASGVRMIMHFDHEEVGSESTSGAAGAMTTDAIKRIAAALNPNAVEGLDERTRRASFCVSSDMAHALHPNYTDRHEPAHTPKLHGGLVIKHNANQRYATDAVTAFMFRELGERVGVPVQEFVVKSDMGCGSTIGPIFSTRTGIRTVDVGAAQLSMHSIREVCGTDDVEHAIKHFTSTFMNFLDLDRTFIVDGAVGTLCRPCNLYESTDPTRARRSPHPPSRVTRPASSSAPLLMGDTACVLAELVRCRRDVARCRADGEHTKALELLIRQRDLLQRQAERSTADAKVIAPIVEKIDRDMVRVRGEMRGVTNAENGGKKGELTKIVDSESARGGAAETRRGTTTATTAATTTTGAVEGDRRSVGAVKSAVPAVKATTTARVVDFKAVDETLAKCASWGPTPPPIVELDEDEDELGPVDLNRQFGGVDAGKGLKRQKPFDPPVVRERKSPSRGRKKQNVRDDEPASRWEGDRDAAVKPPPSRFMSAGERLDLENAAKGLPPAHAQYRAAKEANGATRSYGGRGRGRGGFVPPYGGGAGGGNGQRMKPNQTGNDDEDGPPFSEAVMQKLSPNGEPISEDILKLDREIVERVVSEILDRHESVDWESIAGLEHPKAAVQELAVWPMMNPELFVGARAVPKGLLLFGPPGTGKTLIGRAVASQCGATFFSISASSLTSKWIGEGEKMVRALFAVARHLSPAVIFVDEIDSLLSARKSDGEHESSRRMKTEFLVQMDGLGGGENDRLLLIGATNRPQELDDGARRRMPKQLYIPLPCAAARRDMILRTLSVGKGVAHSLTDADLDMICEKTEGYSGSDMKHLIQEAARAPVRETFQKVKDVPGPVSPSSLRPIVLADVRRAAKQVRPSVTRADVIFHEEWNKQHGALTAGADVDDDESWD</sequence>
<dbReference type="Proteomes" id="UP000195557">
    <property type="component" value="Unassembled WGS sequence"/>
</dbReference>
<evidence type="ECO:0000256" key="10">
    <source>
        <dbReference type="ARBA" id="ARBA00022833"/>
    </source>
</evidence>
<evidence type="ECO:0000256" key="11">
    <source>
        <dbReference type="ARBA" id="ARBA00022840"/>
    </source>
</evidence>
<dbReference type="EMBL" id="KZ155789">
    <property type="protein sequence ID" value="OUS45564.1"/>
    <property type="molecule type" value="Genomic_DNA"/>
</dbReference>
<dbReference type="SMART" id="SM00382">
    <property type="entry name" value="AAA"/>
    <property type="match status" value="1"/>
</dbReference>
<dbReference type="GO" id="GO:0005737">
    <property type="term" value="C:cytoplasm"/>
    <property type="evidence" value="ECO:0007669"/>
    <property type="project" value="UniProtKB-ARBA"/>
</dbReference>
<organism evidence="15">
    <name type="scientific">Ostreococcus tauri</name>
    <name type="common">Marine green alga</name>
    <dbReference type="NCBI Taxonomy" id="70448"/>
    <lineage>
        <taxon>Eukaryota</taxon>
        <taxon>Viridiplantae</taxon>
        <taxon>Chlorophyta</taxon>
        <taxon>Mamiellophyceae</taxon>
        <taxon>Mamiellales</taxon>
        <taxon>Bathycoccaceae</taxon>
        <taxon>Ostreococcus</taxon>
    </lineage>
</organism>
<protein>
    <recommendedName>
        <fullName evidence="4">aspartyl aminopeptidase</fullName>
        <ecNumber evidence="4">3.4.11.21</ecNumber>
    </recommendedName>
</protein>
<evidence type="ECO:0000256" key="13">
    <source>
        <dbReference type="SAM" id="MobiDB-lite"/>
    </source>
</evidence>
<keyword evidence="11" id="KW-0067">ATP-binding</keyword>
<comment type="similarity">
    <text evidence="3">Belongs to the peptidase M18 family.</text>
</comment>
<dbReference type="InterPro" id="IPR003959">
    <property type="entry name" value="ATPase_AAA_core"/>
</dbReference>
<dbReference type="GO" id="GO:0008237">
    <property type="term" value="F:metallopeptidase activity"/>
    <property type="evidence" value="ECO:0007669"/>
    <property type="project" value="UniProtKB-KW"/>
</dbReference>
<dbReference type="Pfam" id="PF17862">
    <property type="entry name" value="AAA_lid_3"/>
    <property type="match status" value="1"/>
</dbReference>